<evidence type="ECO:0000313" key="16">
    <source>
        <dbReference type="EMBL" id="NNU15343.1"/>
    </source>
</evidence>
<evidence type="ECO:0000256" key="3">
    <source>
        <dbReference type="ARBA" id="ARBA00009400"/>
    </source>
</evidence>
<evidence type="ECO:0000259" key="15">
    <source>
        <dbReference type="Pfam" id="PF02749"/>
    </source>
</evidence>
<feature type="binding site" evidence="13">
    <location>
        <begin position="133"/>
        <end position="135"/>
    </location>
    <ligand>
        <name>substrate</name>
    </ligand>
</feature>
<comment type="function">
    <text evidence="1">Involved in the catabolism of quinolinic acid (QA).</text>
</comment>
<dbReference type="UniPathway" id="UPA00253">
    <property type="reaction ID" value="UER00331"/>
</dbReference>
<dbReference type="GO" id="GO:0005737">
    <property type="term" value="C:cytoplasm"/>
    <property type="evidence" value="ECO:0007669"/>
    <property type="project" value="TreeGrafter"/>
</dbReference>
<evidence type="ECO:0000256" key="8">
    <source>
        <dbReference type="ARBA" id="ARBA00022679"/>
    </source>
</evidence>
<evidence type="ECO:0000256" key="1">
    <source>
        <dbReference type="ARBA" id="ARBA00003237"/>
    </source>
</evidence>
<dbReference type="Gene3D" id="3.90.1170.20">
    <property type="entry name" value="Quinolinate phosphoribosyl transferase, N-terminal domain"/>
    <property type="match status" value="1"/>
</dbReference>
<dbReference type="SUPFAM" id="SSF54675">
    <property type="entry name" value="Nicotinate/Quinolinate PRTase N-terminal domain-like"/>
    <property type="match status" value="1"/>
</dbReference>
<feature type="binding site" evidence="13">
    <location>
        <begin position="262"/>
        <end position="264"/>
    </location>
    <ligand>
        <name>substrate</name>
    </ligand>
</feature>
<dbReference type="InterPro" id="IPR027277">
    <property type="entry name" value="NadC/ModD"/>
</dbReference>
<comment type="pathway">
    <text evidence="2">Cofactor biosynthesis; NAD(+) biosynthesis; nicotinate D-ribonucleotide from quinolinate: step 1/1.</text>
</comment>
<feature type="domain" description="Quinolinate phosphoribosyl transferase N-terminal" evidence="15">
    <location>
        <begin position="25"/>
        <end position="110"/>
    </location>
</feature>
<feature type="binding site" evidence="13">
    <location>
        <position position="167"/>
    </location>
    <ligand>
        <name>substrate</name>
    </ligand>
</feature>
<dbReference type="EMBL" id="JABFCX010000002">
    <property type="protein sequence ID" value="NNU15343.1"/>
    <property type="molecule type" value="Genomic_DNA"/>
</dbReference>
<dbReference type="Pfam" id="PF02749">
    <property type="entry name" value="QRPTase_N"/>
    <property type="match status" value="1"/>
</dbReference>
<dbReference type="SUPFAM" id="SSF51690">
    <property type="entry name" value="Nicotinate/Quinolinate PRTase C-terminal domain-like"/>
    <property type="match status" value="1"/>
</dbReference>
<feature type="domain" description="Quinolinate phosphoribosyl transferase C-terminal" evidence="14">
    <location>
        <begin position="112"/>
        <end position="277"/>
    </location>
</feature>
<dbReference type="CDD" id="cd01572">
    <property type="entry name" value="QPRTase"/>
    <property type="match status" value="1"/>
</dbReference>
<evidence type="ECO:0000256" key="10">
    <source>
        <dbReference type="ARBA" id="ARBA00047445"/>
    </source>
</evidence>
<evidence type="ECO:0000256" key="2">
    <source>
        <dbReference type="ARBA" id="ARBA00004893"/>
    </source>
</evidence>
<reference evidence="16 17" key="1">
    <citation type="submission" date="2020-05" db="EMBL/GenBank/DDBJ databases">
        <title>Parvularcula mediterraneae sp. nov., isolated from polypropylene straw from shallow seawater of the seashore of Laganas in Zakynthos island, Greece.</title>
        <authorList>
            <person name="Szabo I."/>
            <person name="Al-Omari J."/>
            <person name="Rado J."/>
            <person name="Szerdahelyi G.S."/>
        </authorList>
    </citation>
    <scope>NUCLEOTIDE SEQUENCE [LARGE SCALE GENOMIC DNA]</scope>
    <source>
        <strain evidence="16 17">ZS-1/3</strain>
    </source>
</reference>
<name>A0A7Y3RJR7_9PROT</name>
<evidence type="ECO:0000313" key="17">
    <source>
        <dbReference type="Proteomes" id="UP000536835"/>
    </source>
</evidence>
<dbReference type="InterPro" id="IPR013785">
    <property type="entry name" value="Aldolase_TIM"/>
</dbReference>
<dbReference type="FunFam" id="3.90.1170.20:FF:000001">
    <property type="entry name" value="Nicotinate-nucleotide diphosphorylase (Carboxylating)"/>
    <property type="match status" value="1"/>
</dbReference>
<dbReference type="FunFam" id="3.20.20.70:FF:000030">
    <property type="entry name" value="Nicotinate-nucleotide pyrophosphorylase, carboxylating"/>
    <property type="match status" value="1"/>
</dbReference>
<evidence type="ECO:0000256" key="6">
    <source>
        <dbReference type="ARBA" id="ARBA00022642"/>
    </source>
</evidence>
<feature type="binding site" evidence="13">
    <location>
        <position position="218"/>
    </location>
    <ligand>
        <name>substrate</name>
    </ligand>
</feature>
<dbReference type="GO" id="GO:0034213">
    <property type="term" value="P:quinolinate catabolic process"/>
    <property type="evidence" value="ECO:0007669"/>
    <property type="project" value="TreeGrafter"/>
</dbReference>
<evidence type="ECO:0000256" key="11">
    <source>
        <dbReference type="ARBA" id="ARBA00069173"/>
    </source>
</evidence>
<keyword evidence="7 12" id="KW-0328">Glycosyltransferase</keyword>
<keyword evidence="6" id="KW-0662">Pyridine nucleotide biosynthesis</keyword>
<keyword evidence="8 12" id="KW-0808">Transferase</keyword>
<dbReference type="EC" id="2.4.2.19" evidence="5"/>
<evidence type="ECO:0000259" key="14">
    <source>
        <dbReference type="Pfam" id="PF01729"/>
    </source>
</evidence>
<evidence type="ECO:0000256" key="9">
    <source>
        <dbReference type="ARBA" id="ARBA00033102"/>
    </source>
</evidence>
<dbReference type="InterPro" id="IPR004393">
    <property type="entry name" value="NadC"/>
</dbReference>
<dbReference type="PANTHER" id="PTHR32179">
    <property type="entry name" value="NICOTINATE-NUCLEOTIDE PYROPHOSPHORYLASE [CARBOXYLATING]"/>
    <property type="match status" value="1"/>
</dbReference>
<gene>
    <name evidence="16" type="primary">nadC</name>
    <name evidence="16" type="ORF">HK107_03255</name>
</gene>
<dbReference type="PANTHER" id="PTHR32179:SF3">
    <property type="entry name" value="NICOTINATE-NUCLEOTIDE PYROPHOSPHORYLASE [CARBOXYLATING]"/>
    <property type="match status" value="1"/>
</dbReference>
<evidence type="ECO:0000256" key="12">
    <source>
        <dbReference type="PIRNR" id="PIRNR006250"/>
    </source>
</evidence>
<dbReference type="InterPro" id="IPR036068">
    <property type="entry name" value="Nicotinate_pribotase-like_C"/>
</dbReference>
<keyword evidence="17" id="KW-1185">Reference proteome</keyword>
<evidence type="ECO:0000256" key="7">
    <source>
        <dbReference type="ARBA" id="ARBA00022676"/>
    </source>
</evidence>
<dbReference type="GO" id="GO:0009435">
    <property type="term" value="P:NAD+ biosynthetic process"/>
    <property type="evidence" value="ECO:0007669"/>
    <property type="project" value="UniProtKB-UniPathway"/>
</dbReference>
<comment type="similarity">
    <text evidence="3 12">Belongs to the NadC/ModD family.</text>
</comment>
<protein>
    <recommendedName>
        <fullName evidence="11">Probable nicotinate-nucleotide pyrophosphorylase [carboxylating]</fullName>
        <ecNumber evidence="5">2.4.2.19</ecNumber>
    </recommendedName>
    <alternativeName>
        <fullName evidence="9">Quinolinate phosphoribosyltransferase [decarboxylating]</fullName>
    </alternativeName>
</protein>
<feature type="binding site" evidence="13">
    <location>
        <position position="157"/>
    </location>
    <ligand>
        <name>substrate</name>
    </ligand>
</feature>
<accession>A0A7Y3RJR7</accession>
<dbReference type="Proteomes" id="UP000536835">
    <property type="component" value="Unassembled WGS sequence"/>
</dbReference>
<dbReference type="InterPro" id="IPR022412">
    <property type="entry name" value="Quinolinate_PRibosylTrfase_N"/>
</dbReference>
<sequence>MRLPDEMMRPLIREALAEDLAQGGDLTTMATISPEEPGTAHLNARADGIAAGIDAAVLAFAMVDASLKVTQRIEDGQRFRAGDALLTVEGSAASLLTGERTALNLLTHLCGIAQLTDQYVQAVKGTKARIAATRKTLPGLRLLQKHAARCGGGMTHRMSLSDAVMIKDNHIVASGGLAQSVERAREFAGHTVKIEIEVDTLEQLREVLPAKPDIVLLDNMSTDQLKEAVTIASGQTILEASGGVTLETVRGIAETGVDVISVGALTHSAPALDIGMELSSPRR</sequence>
<comment type="subunit">
    <text evidence="4">Hexamer formed by 3 homodimers.</text>
</comment>
<comment type="caution">
    <text evidence="16">The sequence shown here is derived from an EMBL/GenBank/DDBJ whole genome shotgun (WGS) entry which is preliminary data.</text>
</comment>
<dbReference type="AlphaFoldDB" id="A0A7Y3RJR7"/>
<feature type="binding site" evidence="13">
    <location>
        <position position="197"/>
    </location>
    <ligand>
        <name>substrate</name>
    </ligand>
</feature>
<dbReference type="InterPro" id="IPR002638">
    <property type="entry name" value="Quinolinate_PRibosylTrfase_C"/>
</dbReference>
<dbReference type="InterPro" id="IPR037128">
    <property type="entry name" value="Quinolinate_PRibosylTase_N_sf"/>
</dbReference>
<dbReference type="Gene3D" id="3.20.20.70">
    <property type="entry name" value="Aldolase class I"/>
    <property type="match status" value="1"/>
</dbReference>
<feature type="binding site" evidence="13">
    <location>
        <begin position="241"/>
        <end position="243"/>
    </location>
    <ligand>
        <name>substrate</name>
    </ligand>
</feature>
<evidence type="ECO:0000256" key="4">
    <source>
        <dbReference type="ARBA" id="ARBA00011218"/>
    </source>
</evidence>
<dbReference type="PIRSF" id="PIRSF006250">
    <property type="entry name" value="NadC_ModD"/>
    <property type="match status" value="1"/>
</dbReference>
<dbReference type="NCBIfam" id="TIGR00078">
    <property type="entry name" value="nadC"/>
    <property type="match status" value="1"/>
</dbReference>
<dbReference type="RefSeq" id="WP_173196763.1">
    <property type="nucleotide sequence ID" value="NZ_JABFCX010000002.1"/>
</dbReference>
<dbReference type="GO" id="GO:0004514">
    <property type="term" value="F:nicotinate-nucleotide diphosphorylase (carboxylating) activity"/>
    <property type="evidence" value="ECO:0007669"/>
    <property type="project" value="UniProtKB-EC"/>
</dbReference>
<comment type="catalytic activity">
    <reaction evidence="10">
        <text>nicotinate beta-D-ribonucleotide + CO2 + diphosphate = quinolinate + 5-phospho-alpha-D-ribose 1-diphosphate + 2 H(+)</text>
        <dbReference type="Rhea" id="RHEA:12733"/>
        <dbReference type="ChEBI" id="CHEBI:15378"/>
        <dbReference type="ChEBI" id="CHEBI:16526"/>
        <dbReference type="ChEBI" id="CHEBI:29959"/>
        <dbReference type="ChEBI" id="CHEBI:33019"/>
        <dbReference type="ChEBI" id="CHEBI:57502"/>
        <dbReference type="ChEBI" id="CHEBI:58017"/>
        <dbReference type="EC" id="2.4.2.19"/>
    </reaction>
</comment>
<feature type="binding site" evidence="13">
    <location>
        <position position="100"/>
    </location>
    <ligand>
        <name>substrate</name>
    </ligand>
</feature>
<evidence type="ECO:0000256" key="13">
    <source>
        <dbReference type="PIRSR" id="PIRSR006250-1"/>
    </source>
</evidence>
<organism evidence="16 17">
    <name type="scientific">Parvularcula mediterranea</name>
    <dbReference type="NCBI Taxonomy" id="2732508"/>
    <lineage>
        <taxon>Bacteria</taxon>
        <taxon>Pseudomonadati</taxon>
        <taxon>Pseudomonadota</taxon>
        <taxon>Alphaproteobacteria</taxon>
        <taxon>Parvularculales</taxon>
        <taxon>Parvularculaceae</taxon>
        <taxon>Parvularcula</taxon>
    </lineage>
</organism>
<evidence type="ECO:0000256" key="5">
    <source>
        <dbReference type="ARBA" id="ARBA00011944"/>
    </source>
</evidence>
<proteinExistence type="inferred from homology"/>
<dbReference type="Pfam" id="PF01729">
    <property type="entry name" value="QRPTase_C"/>
    <property type="match status" value="1"/>
</dbReference>